<dbReference type="AlphaFoldDB" id="A0A318YJI3"/>
<feature type="repeat" description="ANK" evidence="3">
    <location>
        <begin position="509"/>
        <end position="541"/>
    </location>
</feature>
<evidence type="ECO:0000313" key="5">
    <source>
        <dbReference type="Proteomes" id="UP000247647"/>
    </source>
</evidence>
<keyword evidence="2 3" id="KW-0040">ANK repeat</keyword>
<proteinExistence type="predicted"/>
<dbReference type="EMBL" id="KZ821460">
    <property type="protein sequence ID" value="PYH34294.1"/>
    <property type="molecule type" value="Genomic_DNA"/>
</dbReference>
<dbReference type="GeneID" id="37127231"/>
<feature type="repeat" description="ANK" evidence="3">
    <location>
        <begin position="228"/>
        <end position="260"/>
    </location>
</feature>
<evidence type="ECO:0000313" key="4">
    <source>
        <dbReference type="EMBL" id="PYH34294.1"/>
    </source>
</evidence>
<dbReference type="PROSITE" id="PS50088">
    <property type="entry name" value="ANK_REPEAT"/>
    <property type="match status" value="7"/>
</dbReference>
<gene>
    <name evidence="4" type="ORF">BO87DRAFT_386778</name>
</gene>
<reference evidence="4" key="1">
    <citation type="submission" date="2016-12" db="EMBL/GenBank/DDBJ databases">
        <title>The genomes of Aspergillus section Nigri reveals drivers in fungal speciation.</title>
        <authorList>
            <consortium name="DOE Joint Genome Institute"/>
            <person name="Vesth T.C."/>
            <person name="Nybo J."/>
            <person name="Theobald S."/>
            <person name="Brandl J."/>
            <person name="Frisvad J.C."/>
            <person name="Nielsen K.F."/>
            <person name="Lyhne E.K."/>
            <person name="Kogle M.E."/>
            <person name="Kuo A."/>
            <person name="Riley R."/>
            <person name="Clum A."/>
            <person name="Nolan M."/>
            <person name="Lipzen A."/>
            <person name="Salamov A."/>
            <person name="Henrissat B."/>
            <person name="Wiebenga A."/>
            <person name="De Vries R.P."/>
            <person name="Grigoriev I.V."/>
            <person name="Mortensen U.H."/>
            <person name="Andersen M.R."/>
            <person name="Baker S.E."/>
        </authorList>
    </citation>
    <scope>NUCLEOTIDE SEQUENCE [LARGE SCALE GENOMIC DNA]</scope>
    <source>
        <strain evidence="4">CBS 115656</strain>
    </source>
</reference>
<dbReference type="OrthoDB" id="366390at2759"/>
<dbReference type="PANTHER" id="PTHR24178">
    <property type="entry name" value="MOLTING PROTEIN MLT-4"/>
    <property type="match status" value="1"/>
</dbReference>
<dbReference type="PROSITE" id="PS50297">
    <property type="entry name" value="ANK_REP_REGION"/>
    <property type="match status" value="4"/>
</dbReference>
<feature type="repeat" description="ANK" evidence="3">
    <location>
        <begin position="399"/>
        <end position="436"/>
    </location>
</feature>
<organism evidence="4 5">
    <name type="scientific">Aspergillus neoniger (strain CBS 115656)</name>
    <dbReference type="NCBI Taxonomy" id="1448310"/>
    <lineage>
        <taxon>Eukaryota</taxon>
        <taxon>Fungi</taxon>
        <taxon>Dikarya</taxon>
        <taxon>Ascomycota</taxon>
        <taxon>Pezizomycotina</taxon>
        <taxon>Eurotiomycetes</taxon>
        <taxon>Eurotiomycetidae</taxon>
        <taxon>Eurotiales</taxon>
        <taxon>Aspergillaceae</taxon>
        <taxon>Aspergillus</taxon>
        <taxon>Aspergillus subgen. Circumdati</taxon>
    </lineage>
</organism>
<dbReference type="Pfam" id="PF12796">
    <property type="entry name" value="Ank_2"/>
    <property type="match status" value="3"/>
</dbReference>
<dbReference type="InterPro" id="IPR002110">
    <property type="entry name" value="Ankyrin_rpt"/>
</dbReference>
<keyword evidence="5" id="KW-1185">Reference proteome</keyword>
<accession>A0A318YJI3</accession>
<keyword evidence="1" id="KW-0677">Repeat</keyword>
<evidence type="ECO:0000256" key="1">
    <source>
        <dbReference type="ARBA" id="ARBA00022737"/>
    </source>
</evidence>
<feature type="repeat" description="ANK" evidence="3">
    <location>
        <begin position="94"/>
        <end position="123"/>
    </location>
</feature>
<dbReference type="RefSeq" id="XP_025479772.1">
    <property type="nucleotide sequence ID" value="XM_025624775.1"/>
</dbReference>
<dbReference type="PRINTS" id="PR01415">
    <property type="entry name" value="ANKYRIN"/>
</dbReference>
<feature type="repeat" description="ANK" evidence="3">
    <location>
        <begin position="542"/>
        <end position="574"/>
    </location>
</feature>
<protein>
    <submittedName>
        <fullName evidence="4">Ankyrin</fullName>
    </submittedName>
</protein>
<dbReference type="Gene3D" id="1.25.40.20">
    <property type="entry name" value="Ankyrin repeat-containing domain"/>
    <property type="match status" value="3"/>
</dbReference>
<feature type="repeat" description="ANK" evidence="3">
    <location>
        <begin position="288"/>
        <end position="320"/>
    </location>
</feature>
<dbReference type="SUPFAM" id="SSF48403">
    <property type="entry name" value="Ankyrin repeat"/>
    <property type="match status" value="2"/>
</dbReference>
<evidence type="ECO:0000256" key="2">
    <source>
        <dbReference type="ARBA" id="ARBA00023043"/>
    </source>
</evidence>
<dbReference type="InterPro" id="IPR036770">
    <property type="entry name" value="Ankyrin_rpt-contain_sf"/>
</dbReference>
<feature type="repeat" description="ANK" evidence="3">
    <location>
        <begin position="124"/>
        <end position="156"/>
    </location>
</feature>
<name>A0A318YJI3_ASPNB</name>
<evidence type="ECO:0000256" key="3">
    <source>
        <dbReference type="PROSITE-ProRule" id="PRU00023"/>
    </source>
</evidence>
<sequence length="617" mass="67957">MDLPPSLDFSPAELVIRIGDFLDRKTLASFSRTSKRYAQLLTPQLLTLWLSCTNTGKHCYRRGFSKTQHWKSSHIVGYFTNFPSDVSRMYCCSTLLHRFAEGGNLELVKLMLSRGADINAKGRYDRTPLFIAAKRKHHQVVQALLEAGADTSAKDTYGDTPLKAATIFGGPDVLRCLLNSGQYTPEALLEAFEQGMKCYWPETCGEVCKEIGSALEKVGYEFNVTGTNGQLYLHSAARRGVSSLVQFFLDKGHDPCRLDEEGNTPLNVVCLDSIYHSAGEHPFMANREGLTPLHKAIQNSQIDFVGLYLNSGARVTFQSKNGIKCMEDILHGPRDIFELLVDRAPSLWPIYVLQSALHSYTTELKKGHGHLYTPKAIARILKLAKSSKTTINVSTRDASGATPFHNMCLATYSRAEVTGLIRSFIEAGADIDMPDDEGRTPLHNILGASYGIHERGIIQTMINLSKDLDKLTKDGSSYLHLAAKTKQLRAAQLLLSNMSKETVFAVDKFGRTALHYAAGSGNISMIQQVIATGIDINVKDQRGRTALTFIDSKDSEPRAAVLIETGADVNILDEEGRPPIHYANHHDETVELYLKVELLSTKAAMSATGESSQPGIG</sequence>
<dbReference type="Proteomes" id="UP000247647">
    <property type="component" value="Unassembled WGS sequence"/>
</dbReference>
<dbReference type="SMART" id="SM00248">
    <property type="entry name" value="ANK"/>
    <property type="match status" value="10"/>
</dbReference>